<proteinExistence type="inferred from homology"/>
<evidence type="ECO:0000256" key="1">
    <source>
        <dbReference type="ARBA" id="ARBA00009981"/>
    </source>
</evidence>
<evidence type="ECO:0000313" key="3">
    <source>
        <dbReference type="EMBL" id="PJE94626.1"/>
    </source>
</evidence>
<comment type="similarity">
    <text evidence="1">Belongs to the phD/YefM antitoxin family.</text>
</comment>
<organism evidence="3 4">
    <name type="scientific">Streptomyces carminius</name>
    <dbReference type="NCBI Taxonomy" id="2665496"/>
    <lineage>
        <taxon>Bacteria</taxon>
        <taxon>Bacillati</taxon>
        <taxon>Actinomycetota</taxon>
        <taxon>Actinomycetes</taxon>
        <taxon>Kitasatosporales</taxon>
        <taxon>Streptomycetaceae</taxon>
        <taxon>Streptomyces</taxon>
    </lineage>
</organism>
<protein>
    <submittedName>
        <fullName evidence="3">PhdYeFM domain-containing protein</fullName>
    </submittedName>
</protein>
<gene>
    <name evidence="3" type="ORF">CUT44_28005</name>
</gene>
<name>A0A2M8LRQ4_9ACTN</name>
<keyword evidence="4" id="KW-1185">Reference proteome</keyword>
<accession>A0A2M8LRQ4</accession>
<reference evidence="3 4" key="1">
    <citation type="submission" date="2017-11" db="EMBL/GenBank/DDBJ databases">
        <title>Streptomyces carmine sp. nov., a novel actinomycete isolated from Sophora alopecuroides in Xinjiang, China.</title>
        <authorList>
            <person name="Wang Y."/>
            <person name="Luo X."/>
            <person name="Wan C."/>
            <person name="Zhang L."/>
        </authorList>
    </citation>
    <scope>NUCLEOTIDE SEQUENCE [LARGE SCALE GENOMIC DNA]</scope>
    <source>
        <strain evidence="3 4">TRM SA0054</strain>
    </source>
</reference>
<dbReference type="SUPFAM" id="SSF143120">
    <property type="entry name" value="YefM-like"/>
    <property type="match status" value="1"/>
</dbReference>
<dbReference type="Gene3D" id="3.40.1620.10">
    <property type="entry name" value="YefM-like domain"/>
    <property type="match status" value="1"/>
</dbReference>
<comment type="caution">
    <text evidence="3">The sequence shown here is derived from an EMBL/GenBank/DDBJ whole genome shotgun (WGS) entry which is preliminary data.</text>
</comment>
<evidence type="ECO:0000256" key="2">
    <source>
        <dbReference type="SAM" id="MobiDB-lite"/>
    </source>
</evidence>
<sequence length="94" mass="10713">MKIIDQHEFRDDFTAVLDAVEAGETYHIARNGMAFAVLRPSRPLPRTRRPTAEELVAEHRELPSADHSAMRQEADGFFGDDRLGDGDPWERHRG</sequence>
<evidence type="ECO:0000313" key="4">
    <source>
        <dbReference type="Proteomes" id="UP000230407"/>
    </source>
</evidence>
<dbReference type="Proteomes" id="UP000230407">
    <property type="component" value="Unassembled WGS sequence"/>
</dbReference>
<dbReference type="AlphaFoldDB" id="A0A2M8LRQ4"/>
<dbReference type="EMBL" id="PGGW01000069">
    <property type="protein sequence ID" value="PJE94626.1"/>
    <property type="molecule type" value="Genomic_DNA"/>
</dbReference>
<dbReference type="InterPro" id="IPR036165">
    <property type="entry name" value="YefM-like_sf"/>
</dbReference>
<feature type="region of interest" description="Disordered" evidence="2">
    <location>
        <begin position="60"/>
        <end position="94"/>
    </location>
</feature>
<dbReference type="RefSeq" id="WP_100205236.1">
    <property type="nucleotide sequence ID" value="NZ_PGGW01000069.1"/>
</dbReference>